<dbReference type="Proteomes" id="UP001150830">
    <property type="component" value="Unassembled WGS sequence"/>
</dbReference>
<evidence type="ECO:0000259" key="3">
    <source>
        <dbReference type="Pfam" id="PF16539"/>
    </source>
</evidence>
<dbReference type="Gene3D" id="3.30.1660.40">
    <property type="entry name" value="FlgT, N-terminal domain"/>
    <property type="match status" value="1"/>
</dbReference>
<evidence type="ECO:0000256" key="1">
    <source>
        <dbReference type="SAM" id="SignalP"/>
    </source>
</evidence>
<dbReference type="InterPro" id="IPR038165">
    <property type="entry name" value="FlgT_C_sf"/>
</dbReference>
<organism evidence="5 6">
    <name type="scientific">Parathalassolituus penaei</name>
    <dbReference type="NCBI Taxonomy" id="2997323"/>
    <lineage>
        <taxon>Bacteria</taxon>
        <taxon>Pseudomonadati</taxon>
        <taxon>Pseudomonadota</taxon>
        <taxon>Gammaproteobacteria</taxon>
        <taxon>Oceanospirillales</taxon>
        <taxon>Oceanospirillaceae</taxon>
        <taxon>Parathalassolituus</taxon>
    </lineage>
</organism>
<gene>
    <name evidence="5" type="ORF">OUO13_01560</name>
</gene>
<protein>
    <submittedName>
        <fullName evidence="5">Flagellar assembly protein T N-terminal domain-containing protein</fullName>
    </submittedName>
</protein>
<keyword evidence="5" id="KW-0966">Cell projection</keyword>
<feature type="chain" id="PRO_5040772635" evidence="1">
    <location>
        <begin position="19"/>
        <end position="401"/>
    </location>
</feature>
<keyword evidence="5" id="KW-0282">Flagellum</keyword>
<reference evidence="5" key="1">
    <citation type="submission" date="2022-11" db="EMBL/GenBank/DDBJ databases">
        <title>Parathalassolutuus dongxingensis gen. nov., sp. nov., a novel member of family Oceanospirillaceae isolated from a coastal shrimp pond in Guangxi, China.</title>
        <authorList>
            <person name="Chen H."/>
        </authorList>
    </citation>
    <scope>NUCLEOTIDE SEQUENCE</scope>
    <source>
        <strain evidence="5">G-43</strain>
    </source>
</reference>
<dbReference type="InterPro" id="IPR032386">
    <property type="entry name" value="FlgT_M"/>
</dbReference>
<dbReference type="InterPro" id="IPR038180">
    <property type="entry name" value="FlgT_N_sf"/>
</dbReference>
<feature type="domain" description="Flagellar assembly protein T N-terminal" evidence="4">
    <location>
        <begin position="21"/>
        <end position="103"/>
    </location>
</feature>
<dbReference type="EMBL" id="JAPNOA010000006">
    <property type="protein sequence ID" value="MCY0963875.1"/>
    <property type="molecule type" value="Genomic_DNA"/>
</dbReference>
<feature type="signal peptide" evidence="1">
    <location>
        <begin position="1"/>
        <end position="18"/>
    </location>
</feature>
<proteinExistence type="predicted"/>
<evidence type="ECO:0000313" key="5">
    <source>
        <dbReference type="EMBL" id="MCY0963875.1"/>
    </source>
</evidence>
<evidence type="ECO:0000313" key="6">
    <source>
        <dbReference type="Proteomes" id="UP001150830"/>
    </source>
</evidence>
<dbReference type="Pfam" id="PF16539">
    <property type="entry name" value="FlgT_M"/>
    <property type="match status" value="1"/>
</dbReference>
<feature type="domain" description="Flagellar assembly protein T middle" evidence="3">
    <location>
        <begin position="113"/>
        <end position="277"/>
    </location>
</feature>
<dbReference type="RefSeq" id="WP_283172093.1">
    <property type="nucleotide sequence ID" value="NZ_JAPNOA010000006.1"/>
</dbReference>
<evidence type="ECO:0000259" key="4">
    <source>
        <dbReference type="Pfam" id="PF16548"/>
    </source>
</evidence>
<keyword evidence="1" id="KW-0732">Signal</keyword>
<feature type="domain" description="Flagellar assembly protein T C-terminal" evidence="2">
    <location>
        <begin position="324"/>
        <end position="399"/>
    </location>
</feature>
<keyword evidence="5" id="KW-0969">Cilium</keyword>
<dbReference type="Pfam" id="PF16548">
    <property type="entry name" value="FlgT_N"/>
    <property type="match status" value="1"/>
</dbReference>
<comment type="caution">
    <text evidence="5">The sequence shown here is derived from an EMBL/GenBank/DDBJ whole genome shotgun (WGS) entry which is preliminary data.</text>
</comment>
<dbReference type="AlphaFoldDB" id="A0A9X3IR55"/>
<sequence length="401" mass="44177">MKILWLLFCGLLVGSVQAMEVQVTGQAWVDGSVNMARDAALEDAMQQAALQAGVQVRSSQHLNMGQLDQDHVQVDGRSRVALKRIVQEGRSGDWYQVSIVAEVRPEAMCADSHQQYRKTIAVAGFSLVDQDQATLGRVGNVEQALPQVLVSALNRDMGSGVQALDASGSRLYADPRTAPVMENSQQRLTTSVTLATRLGAQYVVSGVVRDLGLTGQSRTLESGQPQNVNWRDVLGMQQPAPERRFAVELFVHDGLSGALLFQRQYQTSGLWNLPQDQSAPFASQPFWHTRYGAEVQRLLSGVTEELTEVLRCQPFMARIVSARGNRLHIEAGAVAGIRPGDRFQVYRTGTFYNLDLEPRTELTNMATEVVIKQVQPQFVVAELTSSAESLSIQRDDLVIAW</sequence>
<keyword evidence="6" id="KW-1185">Reference proteome</keyword>
<name>A0A9X3IR55_9GAMM</name>
<dbReference type="Pfam" id="PF16538">
    <property type="entry name" value="FlgT_C"/>
    <property type="match status" value="1"/>
</dbReference>
<dbReference type="Gene3D" id="2.40.10.410">
    <property type="entry name" value="FlgT, C-terminal domain"/>
    <property type="match status" value="1"/>
</dbReference>
<accession>A0A9X3IR55</accession>
<evidence type="ECO:0000259" key="2">
    <source>
        <dbReference type="Pfam" id="PF16538"/>
    </source>
</evidence>
<dbReference type="Gene3D" id="3.40.50.10610">
    <property type="entry name" value="ABC-type transport auxiliary lipoprotein component"/>
    <property type="match status" value="1"/>
</dbReference>
<dbReference type="InterPro" id="IPR032388">
    <property type="entry name" value="FlgT_C"/>
</dbReference>
<dbReference type="InterPro" id="IPR032370">
    <property type="entry name" value="FlgT_N"/>
</dbReference>